<dbReference type="SUPFAM" id="SSF56219">
    <property type="entry name" value="DNase I-like"/>
    <property type="match status" value="1"/>
</dbReference>
<gene>
    <name evidence="3" type="ORF">K2173_016069</name>
</gene>
<dbReference type="Gene3D" id="3.60.10.10">
    <property type="entry name" value="Endonuclease/exonuclease/phosphatase"/>
    <property type="match status" value="1"/>
</dbReference>
<reference evidence="3 4" key="1">
    <citation type="submission" date="2021-09" db="EMBL/GenBank/DDBJ databases">
        <title>Genomic insights and catalytic innovation underlie evolution of tropane alkaloids biosynthesis.</title>
        <authorList>
            <person name="Wang Y.-J."/>
            <person name="Tian T."/>
            <person name="Huang J.-P."/>
            <person name="Huang S.-X."/>
        </authorList>
    </citation>
    <scope>NUCLEOTIDE SEQUENCE [LARGE SCALE GENOMIC DNA]</scope>
    <source>
        <strain evidence="3">KIB-2018</strain>
        <tissue evidence="3">Leaf</tissue>
    </source>
</reference>
<dbReference type="InterPro" id="IPR005135">
    <property type="entry name" value="Endo/exonuclease/phosphatase"/>
</dbReference>
<evidence type="ECO:0000313" key="3">
    <source>
        <dbReference type="EMBL" id="KAJ8750888.1"/>
    </source>
</evidence>
<accession>A0AAV8SFW2</accession>
<evidence type="ECO:0000313" key="4">
    <source>
        <dbReference type="Proteomes" id="UP001159364"/>
    </source>
</evidence>
<dbReference type="PANTHER" id="PTHR35218:SF9">
    <property type="entry name" value="ENDONUCLEASE_EXONUCLEASE_PHOSPHATASE DOMAIN-CONTAINING PROTEIN"/>
    <property type="match status" value="1"/>
</dbReference>
<name>A0AAV8SFW2_9ROSI</name>
<organism evidence="3 4">
    <name type="scientific">Erythroxylum novogranatense</name>
    <dbReference type="NCBI Taxonomy" id="1862640"/>
    <lineage>
        <taxon>Eukaryota</taxon>
        <taxon>Viridiplantae</taxon>
        <taxon>Streptophyta</taxon>
        <taxon>Embryophyta</taxon>
        <taxon>Tracheophyta</taxon>
        <taxon>Spermatophyta</taxon>
        <taxon>Magnoliopsida</taxon>
        <taxon>eudicotyledons</taxon>
        <taxon>Gunneridae</taxon>
        <taxon>Pentapetalae</taxon>
        <taxon>rosids</taxon>
        <taxon>fabids</taxon>
        <taxon>Malpighiales</taxon>
        <taxon>Erythroxylaceae</taxon>
        <taxon>Erythroxylum</taxon>
    </lineage>
</organism>
<dbReference type="InterPro" id="IPR036691">
    <property type="entry name" value="Endo/exonu/phosph_ase_sf"/>
</dbReference>
<evidence type="ECO:0000256" key="1">
    <source>
        <dbReference type="SAM" id="MobiDB-lite"/>
    </source>
</evidence>
<sequence length="480" mass="53974">MEELPSESRATQSAHLHDGEPLQVTDMDVGESSGTTGAGNHKTLAVLKSLISLHRVHIAVILEPRISGDAAFKMITRLGMSHSHQVETAGYSGGIWVLWTAPIHLHIIYNNCQFIHCQLSLPNGIRSYFTVVYGSPKATFRTVLWTHLHCLVDEITEPWMVIGDFNAITTGVDKSGGKPSTGCKRYRSWIDSHGTIDLDYIGSRYIWSNSLFHERLDRVFTNELWVHHFTAHRPPRRRKPIKALKLANGTWCTDQNILRNHATLFYAMLYSGDAGVDVRYGIRGQFSLLTHRQLTHLQVPITEDEVHRAFFDMDPFKAPGPAGFNARFYQHNWDTLKASICKMVSSVFDTDQIDAAMNKSVLVLLPKIPQPQAFHHLRPISLINVGTKIVTKASVDHIHLLNAILDEFCHSSSQAISKDKTIMYCSPNIDQEHALSLSSLMGIQLVGDLGKYLGVPLIHSRVSKSTYQELTSKIWKRVDL</sequence>
<feature type="region of interest" description="Disordered" evidence="1">
    <location>
        <begin position="1"/>
        <end position="36"/>
    </location>
</feature>
<protein>
    <recommendedName>
        <fullName evidence="2">Endonuclease/exonuclease/phosphatase domain-containing protein</fullName>
    </recommendedName>
</protein>
<comment type="caution">
    <text evidence="3">The sequence shown here is derived from an EMBL/GenBank/DDBJ whole genome shotgun (WGS) entry which is preliminary data.</text>
</comment>
<proteinExistence type="predicted"/>
<feature type="domain" description="Endonuclease/exonuclease/phosphatase" evidence="2">
    <location>
        <begin position="35"/>
        <end position="234"/>
    </location>
</feature>
<dbReference type="GO" id="GO:0003824">
    <property type="term" value="F:catalytic activity"/>
    <property type="evidence" value="ECO:0007669"/>
    <property type="project" value="InterPro"/>
</dbReference>
<dbReference type="Pfam" id="PF03372">
    <property type="entry name" value="Exo_endo_phos"/>
    <property type="match status" value="1"/>
</dbReference>
<dbReference type="AlphaFoldDB" id="A0AAV8SFW2"/>
<keyword evidence="4" id="KW-1185">Reference proteome</keyword>
<evidence type="ECO:0000259" key="2">
    <source>
        <dbReference type="Pfam" id="PF03372"/>
    </source>
</evidence>
<dbReference type="PANTHER" id="PTHR35218">
    <property type="entry name" value="RNASE H DOMAIN-CONTAINING PROTEIN"/>
    <property type="match status" value="1"/>
</dbReference>
<dbReference type="EMBL" id="JAIWQS010000011">
    <property type="protein sequence ID" value="KAJ8750888.1"/>
    <property type="molecule type" value="Genomic_DNA"/>
</dbReference>
<dbReference type="Proteomes" id="UP001159364">
    <property type="component" value="Linkage Group LG11"/>
</dbReference>